<gene>
    <name evidence="1" type="ORF">FSPOR_8020</name>
</gene>
<protein>
    <submittedName>
        <fullName evidence="1">Uncharacterized protein</fullName>
    </submittedName>
</protein>
<dbReference type="AlphaFoldDB" id="A0A395RVQ9"/>
<name>A0A395RVQ9_FUSSP</name>
<organism evidence="1 2">
    <name type="scientific">Fusarium sporotrichioides</name>
    <dbReference type="NCBI Taxonomy" id="5514"/>
    <lineage>
        <taxon>Eukaryota</taxon>
        <taxon>Fungi</taxon>
        <taxon>Dikarya</taxon>
        <taxon>Ascomycota</taxon>
        <taxon>Pezizomycotina</taxon>
        <taxon>Sordariomycetes</taxon>
        <taxon>Hypocreomycetidae</taxon>
        <taxon>Hypocreales</taxon>
        <taxon>Nectriaceae</taxon>
        <taxon>Fusarium</taxon>
    </lineage>
</organism>
<evidence type="ECO:0000313" key="1">
    <source>
        <dbReference type="EMBL" id="RGP64201.1"/>
    </source>
</evidence>
<evidence type="ECO:0000313" key="2">
    <source>
        <dbReference type="Proteomes" id="UP000266152"/>
    </source>
</evidence>
<dbReference type="Proteomes" id="UP000266152">
    <property type="component" value="Unassembled WGS sequence"/>
</dbReference>
<keyword evidence="2" id="KW-1185">Reference proteome</keyword>
<reference evidence="1 2" key="1">
    <citation type="journal article" date="2018" name="PLoS Pathog.">
        <title>Evolution of structural diversity of trichothecenes, a family of toxins produced by plant pathogenic and entomopathogenic fungi.</title>
        <authorList>
            <person name="Proctor R.H."/>
            <person name="McCormick S.P."/>
            <person name="Kim H.S."/>
            <person name="Cardoza R.E."/>
            <person name="Stanley A.M."/>
            <person name="Lindo L."/>
            <person name="Kelly A."/>
            <person name="Brown D.W."/>
            <person name="Lee T."/>
            <person name="Vaughan M.M."/>
            <person name="Alexander N.J."/>
            <person name="Busman M."/>
            <person name="Gutierrez S."/>
        </authorList>
    </citation>
    <scope>NUCLEOTIDE SEQUENCE [LARGE SCALE GENOMIC DNA]</scope>
    <source>
        <strain evidence="1 2">NRRL 3299</strain>
    </source>
</reference>
<comment type="caution">
    <text evidence="1">The sequence shown here is derived from an EMBL/GenBank/DDBJ whole genome shotgun (WGS) entry which is preliminary data.</text>
</comment>
<dbReference type="PANTHER" id="PTHR40788:SF2">
    <property type="entry name" value="CLR5 DOMAIN-CONTAINING PROTEIN"/>
    <property type="match status" value="1"/>
</dbReference>
<dbReference type="EMBL" id="PXOF01000118">
    <property type="protein sequence ID" value="RGP64201.1"/>
    <property type="molecule type" value="Genomic_DNA"/>
</dbReference>
<dbReference type="STRING" id="5514.A0A395RVQ9"/>
<dbReference type="PANTHER" id="PTHR40788">
    <property type="entry name" value="CLR5 DOMAIN-CONTAINING PROTEIN-RELATED"/>
    <property type="match status" value="1"/>
</dbReference>
<sequence>MNFGRNLQFDPFSDEAAQFDNQDDLSDIDWSNPMEFVKSLGGPMPKFASPAKVWKEASEYSSNIFASYEILKQILQRHEATIQKRWTGKTRQQRLQILLKAWPGMSTSHRPDFEAFRRETKH</sequence>
<accession>A0A395RVQ9</accession>
<proteinExistence type="predicted"/>